<gene>
    <name evidence="2" type="ORF">DWX77_01350</name>
</gene>
<dbReference type="AlphaFoldDB" id="A0A412L422"/>
<dbReference type="Pfam" id="PF01610">
    <property type="entry name" value="DDE_Tnp_ISL3"/>
    <property type="match status" value="1"/>
</dbReference>
<name>A0A412L422_9FIRM</name>
<comment type="caution">
    <text evidence="2">The sequence shown here is derived from an EMBL/GenBank/DDBJ whole genome shotgun (WGS) entry which is preliminary data.</text>
</comment>
<proteinExistence type="predicted"/>
<dbReference type="InterPro" id="IPR002560">
    <property type="entry name" value="Transposase_DDE"/>
</dbReference>
<dbReference type="Proteomes" id="UP000284242">
    <property type="component" value="Unassembled WGS sequence"/>
</dbReference>
<feature type="domain" description="Transposase IS204/IS1001/IS1096/IS1165 DDE" evidence="1">
    <location>
        <begin position="17"/>
        <end position="52"/>
    </location>
</feature>
<dbReference type="EMBL" id="QRVV01000002">
    <property type="protein sequence ID" value="RGS76054.1"/>
    <property type="molecule type" value="Genomic_DNA"/>
</dbReference>
<organism evidence="2 3">
    <name type="scientific">Blautia obeum</name>
    <dbReference type="NCBI Taxonomy" id="40520"/>
    <lineage>
        <taxon>Bacteria</taxon>
        <taxon>Bacillati</taxon>
        <taxon>Bacillota</taxon>
        <taxon>Clostridia</taxon>
        <taxon>Lachnospirales</taxon>
        <taxon>Lachnospiraceae</taxon>
        <taxon>Blautia</taxon>
    </lineage>
</organism>
<accession>A0A412L422</accession>
<evidence type="ECO:0000259" key="1">
    <source>
        <dbReference type="Pfam" id="PF01610"/>
    </source>
</evidence>
<reference evidence="2 3" key="1">
    <citation type="submission" date="2018-08" db="EMBL/GenBank/DDBJ databases">
        <title>A genome reference for cultivated species of the human gut microbiota.</title>
        <authorList>
            <person name="Zou Y."/>
            <person name="Xue W."/>
            <person name="Luo G."/>
        </authorList>
    </citation>
    <scope>NUCLEOTIDE SEQUENCE [LARGE SCALE GENOMIC DNA]</scope>
    <source>
        <strain evidence="2 3">AF21-24</strain>
    </source>
</reference>
<evidence type="ECO:0000313" key="2">
    <source>
        <dbReference type="EMBL" id="RGS76054.1"/>
    </source>
</evidence>
<evidence type="ECO:0000313" key="3">
    <source>
        <dbReference type="Proteomes" id="UP000284242"/>
    </source>
</evidence>
<protein>
    <recommendedName>
        <fullName evidence="1">Transposase IS204/IS1001/IS1096/IS1165 DDE domain-containing protein</fullName>
    </recommendedName>
</protein>
<sequence>MINSFIIVEKIGNGKIYDTRLSNGPIESLNRKIKDLKRLGRGFRNFEHFRNRFLYATRALPVLNGVSDYNPVSYLENDEF</sequence>